<dbReference type="GeneID" id="10509642"/>
<dbReference type="InParanoid" id="F0Z8F3"/>
<feature type="coiled-coil region" evidence="1">
    <location>
        <begin position="229"/>
        <end position="324"/>
    </location>
</feature>
<keyword evidence="1" id="KW-0175">Coiled coil</keyword>
<evidence type="ECO:0000313" key="4">
    <source>
        <dbReference type="Proteomes" id="UP000001064"/>
    </source>
</evidence>
<reference evidence="4" key="1">
    <citation type="journal article" date="2011" name="Genome Biol.">
        <title>Comparative genomics of the social amoebae Dictyostelium discoideum and Dictyostelium purpureum.</title>
        <authorList>
            <consortium name="US DOE Joint Genome Institute (JGI-PGF)"/>
            <person name="Sucgang R."/>
            <person name="Kuo A."/>
            <person name="Tian X."/>
            <person name="Salerno W."/>
            <person name="Parikh A."/>
            <person name="Feasley C.L."/>
            <person name="Dalin E."/>
            <person name="Tu H."/>
            <person name="Huang E."/>
            <person name="Barry K."/>
            <person name="Lindquist E."/>
            <person name="Shapiro H."/>
            <person name="Bruce D."/>
            <person name="Schmutz J."/>
            <person name="Salamov A."/>
            <person name="Fey P."/>
            <person name="Gaudet P."/>
            <person name="Anjard C."/>
            <person name="Babu M.M."/>
            <person name="Basu S."/>
            <person name="Bushmanova Y."/>
            <person name="van der Wel H."/>
            <person name="Katoh-Kurasawa M."/>
            <person name="Dinh C."/>
            <person name="Coutinho P.M."/>
            <person name="Saito T."/>
            <person name="Elias M."/>
            <person name="Schaap P."/>
            <person name="Kay R.R."/>
            <person name="Henrissat B."/>
            <person name="Eichinger L."/>
            <person name="Rivero F."/>
            <person name="Putnam N.H."/>
            <person name="West C.M."/>
            <person name="Loomis W.F."/>
            <person name="Chisholm R.L."/>
            <person name="Shaulsky G."/>
            <person name="Strassmann J.E."/>
            <person name="Queller D.C."/>
            <person name="Kuspa A."/>
            <person name="Grigoriev I.V."/>
        </authorList>
    </citation>
    <scope>NUCLEOTIDE SEQUENCE [LARGE SCALE GENOMIC DNA]</scope>
    <source>
        <strain evidence="4">QSDP1</strain>
    </source>
</reference>
<dbReference type="OrthoDB" id="10555105at2759"/>
<dbReference type="RefSeq" id="XP_003283738.1">
    <property type="nucleotide sequence ID" value="XM_003283690.1"/>
</dbReference>
<protein>
    <submittedName>
        <fullName evidence="3">Uncharacterized protein</fullName>
    </submittedName>
</protein>
<feature type="region of interest" description="Disordered" evidence="2">
    <location>
        <begin position="545"/>
        <end position="564"/>
    </location>
</feature>
<proteinExistence type="predicted"/>
<evidence type="ECO:0000313" key="3">
    <source>
        <dbReference type="EMBL" id="EGC39752.1"/>
    </source>
</evidence>
<evidence type="ECO:0000256" key="1">
    <source>
        <dbReference type="SAM" id="Coils"/>
    </source>
</evidence>
<name>F0Z8F3_DICPU</name>
<dbReference type="KEGG" id="dpp:DICPUDRAFT_74679"/>
<dbReference type="AlphaFoldDB" id="F0Z8F3"/>
<dbReference type="eggNOG" id="ENOG502RFJ8">
    <property type="taxonomic scope" value="Eukaryota"/>
</dbReference>
<dbReference type="VEuPathDB" id="AmoebaDB:DICPUDRAFT_74679"/>
<evidence type="ECO:0000256" key="2">
    <source>
        <dbReference type="SAM" id="MobiDB-lite"/>
    </source>
</evidence>
<sequence>MIDNRKRKNPEPEIRQFEYPDYSNDVIADSVYKDIKNRNNISLIFRNEFKNARDEDILYDIEQFEIYYSTNKKSYTNIKPSPDRYVYIDQINSEKHFFIQGIIKSPPNSKYINQLIVAEISEYSLQYGDKSEWSLWIRVIGDEWFKLLQPYAPYSKYFSPMYYRFKTVMYTTQLFEKEKKNINYKKLENYLEKNYKDYHKDDILYFKDEVFKHVKEFLKINPTYTLALDKEMNEKIQEIESNKNNINDENNTILLKNVTTMKFTPPTPYNQPDKYQNDLNKEIKKLKSDMKQYFSRRTLTENDLNDLNEMEEYEMEQKERIEEKEIIENLNFETRDLMIFSLVDKNTLKKNYIGDRKIPGTKLGYFYNYDYDFNYDDDTYFKEFVPEKTRDREENESIEEKEKYLIQTDSLQFSKLPKETITFKNYQSLYLDDKSIGVERFNFDLEKNPNEDLLPFLVCRVCGVAKHITGANCDPLQKLDSDMSNSIQDFILHLERHRSDFLRSMSKKQRDNIDRCMNFNCHLNRSRIETIESNSLKELYSETSLNTTKPRTRSNPIFSFNPWP</sequence>
<dbReference type="OMA" id="HANTSIH"/>
<organism evidence="3 4">
    <name type="scientific">Dictyostelium purpureum</name>
    <name type="common">Slime mold</name>
    <dbReference type="NCBI Taxonomy" id="5786"/>
    <lineage>
        <taxon>Eukaryota</taxon>
        <taxon>Amoebozoa</taxon>
        <taxon>Evosea</taxon>
        <taxon>Eumycetozoa</taxon>
        <taxon>Dictyostelia</taxon>
        <taxon>Dictyosteliales</taxon>
        <taxon>Dictyosteliaceae</taxon>
        <taxon>Dictyostelium</taxon>
    </lineage>
</organism>
<gene>
    <name evidence="3" type="ORF">DICPUDRAFT_74679</name>
</gene>
<accession>F0Z8F3</accession>
<dbReference type="Proteomes" id="UP000001064">
    <property type="component" value="Unassembled WGS sequence"/>
</dbReference>
<feature type="compositionally biased region" description="Polar residues" evidence="2">
    <location>
        <begin position="545"/>
        <end position="558"/>
    </location>
</feature>
<dbReference type="EMBL" id="GL870952">
    <property type="protein sequence ID" value="EGC39752.1"/>
    <property type="molecule type" value="Genomic_DNA"/>
</dbReference>
<dbReference type="FunCoup" id="F0Z8F3">
    <property type="interactions" value="398"/>
</dbReference>
<keyword evidence="4" id="KW-1185">Reference proteome</keyword>